<dbReference type="GO" id="GO:0005524">
    <property type="term" value="F:ATP binding"/>
    <property type="evidence" value="ECO:0007669"/>
    <property type="project" value="UniProtKB-KW"/>
</dbReference>
<name>A0A840S2Z1_9BURK</name>
<gene>
    <name evidence="11" type="ORF">HNQ51_000243</name>
</gene>
<evidence type="ECO:0000256" key="8">
    <source>
        <dbReference type="ARBA" id="ARBA00023118"/>
    </source>
</evidence>
<keyword evidence="6 11" id="KW-0347">Helicase</keyword>
<evidence type="ECO:0000256" key="6">
    <source>
        <dbReference type="ARBA" id="ARBA00022806"/>
    </source>
</evidence>
<evidence type="ECO:0000256" key="2">
    <source>
        <dbReference type="ARBA" id="ARBA00009046"/>
    </source>
</evidence>
<comment type="similarity">
    <text evidence="2">In the central section; belongs to the CRISPR-associated helicase Cas3 family.</text>
</comment>
<feature type="domain" description="HD Cas3-type" evidence="10">
    <location>
        <begin position="21"/>
        <end position="211"/>
    </location>
</feature>
<keyword evidence="7" id="KW-0067">ATP-binding</keyword>
<evidence type="ECO:0000313" key="12">
    <source>
        <dbReference type="Proteomes" id="UP000554837"/>
    </source>
</evidence>
<dbReference type="GO" id="GO:0004519">
    <property type="term" value="F:endonuclease activity"/>
    <property type="evidence" value="ECO:0007669"/>
    <property type="project" value="UniProtKB-KW"/>
</dbReference>
<dbReference type="NCBIfam" id="TIGR01596">
    <property type="entry name" value="cas3_HD"/>
    <property type="match status" value="1"/>
</dbReference>
<dbReference type="GO" id="GO:0004386">
    <property type="term" value="F:helicase activity"/>
    <property type="evidence" value="ECO:0007669"/>
    <property type="project" value="UniProtKB-KW"/>
</dbReference>
<dbReference type="EC" id="3.1.-.-" evidence="11"/>
<keyword evidence="5 11" id="KW-0378">Hydrolase</keyword>
<sequence>MASSQGEPSPKGRLIAHSANSSGKVHGLAEHLHKVAARAAEFSAAWGDPCFARLAGAWHDIGKARPGFQRHIGRDPDAHIEGKVAGAEKTHSAAGALHAQTALAMCLDAQSAELLARPLQYLIAGHHAGLADWQAQEGRVGLAARLASSSAQTEYAEATQGLKEAGQDVAPAPDAQALVAAARAVLGSKDKLARALALRMLFSALVDADFLDTEAHFNDEQAARRGSFQPIAQYSEQLQAHLRAMAERVQAQGQAEHPVMRARSDVLQACLARAEEAPGVFTLTVPTGGGKTLSSLAFALEHARLHGLRRVVYAIPYTSIIEQTASVFADIFGADQVIEHHSQADRAPEAESGASRLACENWDAPLIVTTNVQFFESLFAASTSRCRKLHRLAGSVIVLDEAQMLPPAFLQPILDALRALLTQYRISLVLCTATQPVLTSREAFDPRQSLRGLPAPQPIVDPVPLFAALRRTQIHWPADLNAATELPALGESLQREPSALAILNTRADAMALAQLLPREPTLHLSAALCGAHRAQVVGEIRARLAAGTPLHVISTQLIEAGVDVDFPVVWRALAGLDSIAQAAGRCNREGRRERGAVNVFVRPIPKPLAQLRIAADTTRSLHAEGLPDALAPEAFERYFKAFYARQLLDEKQIVDLLDERSGPMEFSFRTAADRFRLIDDQDQCALLIPLHRLLPGHEALAPLIGKLESGAADRWLLRSVQRYVLSVRQRQVDELLRTRSVKPLACGLYLLDDDTRYDSRFGLMPAERAIDATTMVQ</sequence>
<keyword evidence="8" id="KW-0051">Antiviral defense</keyword>
<dbReference type="InterPro" id="IPR011545">
    <property type="entry name" value="DEAD/DEAH_box_helicase_dom"/>
</dbReference>
<accession>A0A840S2Z1</accession>
<dbReference type="InterPro" id="IPR006483">
    <property type="entry name" value="CRISPR-assoc_Cas3_HD"/>
</dbReference>
<keyword evidence="4" id="KW-0547">Nucleotide-binding</keyword>
<keyword evidence="11" id="KW-0540">Nuclease</keyword>
<dbReference type="OrthoDB" id="9810236at2"/>
<reference evidence="11 12" key="1">
    <citation type="submission" date="2020-08" db="EMBL/GenBank/DDBJ databases">
        <title>Genomic Encyclopedia of Type Strains, Phase IV (KMG-IV): sequencing the most valuable type-strain genomes for metagenomic binning, comparative biology and taxonomic classification.</title>
        <authorList>
            <person name="Goeker M."/>
        </authorList>
    </citation>
    <scope>NUCLEOTIDE SEQUENCE [LARGE SCALE GENOMIC DNA]</scope>
    <source>
        <strain evidence="11 12">DSM 23958</strain>
    </source>
</reference>
<dbReference type="Gene3D" id="1.10.3210.30">
    <property type="match status" value="1"/>
</dbReference>
<dbReference type="CDD" id="cd17930">
    <property type="entry name" value="DEXHc_cas3"/>
    <property type="match status" value="1"/>
</dbReference>
<dbReference type="GO" id="GO:0051607">
    <property type="term" value="P:defense response to virus"/>
    <property type="evidence" value="ECO:0007669"/>
    <property type="project" value="UniProtKB-KW"/>
</dbReference>
<proteinExistence type="inferred from homology"/>
<dbReference type="PROSITE" id="PS51643">
    <property type="entry name" value="HD_CAS3"/>
    <property type="match status" value="1"/>
</dbReference>
<dbReference type="Proteomes" id="UP000554837">
    <property type="component" value="Unassembled WGS sequence"/>
</dbReference>
<dbReference type="Pfam" id="PF22590">
    <property type="entry name" value="Cas3-like_C_2"/>
    <property type="match status" value="1"/>
</dbReference>
<evidence type="ECO:0000256" key="3">
    <source>
        <dbReference type="ARBA" id="ARBA00022723"/>
    </source>
</evidence>
<dbReference type="Pfam" id="PF18019">
    <property type="entry name" value="Cas3_HD"/>
    <property type="match status" value="1"/>
</dbReference>
<dbReference type="InterPro" id="IPR038257">
    <property type="entry name" value="CRISPR-assoc_Cas3_HD_sf"/>
</dbReference>
<dbReference type="GO" id="GO:0016787">
    <property type="term" value="F:hydrolase activity"/>
    <property type="evidence" value="ECO:0007669"/>
    <property type="project" value="UniProtKB-KW"/>
</dbReference>
<evidence type="ECO:0000313" key="11">
    <source>
        <dbReference type="EMBL" id="MBB5202950.1"/>
    </source>
</evidence>
<evidence type="ECO:0000256" key="7">
    <source>
        <dbReference type="ARBA" id="ARBA00022840"/>
    </source>
</evidence>
<comment type="caution">
    <text evidence="11">The sequence shown here is derived from an EMBL/GenBank/DDBJ whole genome shotgun (WGS) entry which is preliminary data.</text>
</comment>
<evidence type="ECO:0000256" key="1">
    <source>
        <dbReference type="ARBA" id="ARBA00006847"/>
    </source>
</evidence>
<dbReference type="RefSeq" id="WP_138857961.1">
    <property type="nucleotide sequence ID" value="NZ_CP040709.1"/>
</dbReference>
<comment type="similarity">
    <text evidence="1">In the N-terminal section; belongs to the CRISPR-associated nuclease Cas3-HD family.</text>
</comment>
<dbReference type="EMBL" id="JACHHO010000001">
    <property type="protein sequence ID" value="MBB5202950.1"/>
    <property type="molecule type" value="Genomic_DNA"/>
</dbReference>
<dbReference type="InterPro" id="IPR027417">
    <property type="entry name" value="P-loop_NTPase"/>
</dbReference>
<dbReference type="InterPro" id="IPR054712">
    <property type="entry name" value="Cas3-like_dom"/>
</dbReference>
<organism evidence="11 12">
    <name type="scientific">Inhella inkyongensis</name>
    <dbReference type="NCBI Taxonomy" id="392593"/>
    <lineage>
        <taxon>Bacteria</taxon>
        <taxon>Pseudomonadati</taxon>
        <taxon>Pseudomonadota</taxon>
        <taxon>Betaproteobacteria</taxon>
        <taxon>Burkholderiales</taxon>
        <taxon>Sphaerotilaceae</taxon>
        <taxon>Inhella</taxon>
    </lineage>
</organism>
<evidence type="ECO:0000256" key="4">
    <source>
        <dbReference type="ARBA" id="ARBA00022741"/>
    </source>
</evidence>
<dbReference type="Gene3D" id="3.40.50.300">
    <property type="entry name" value="P-loop containing nucleotide triphosphate hydrolases"/>
    <property type="match status" value="1"/>
</dbReference>
<protein>
    <submittedName>
        <fullName evidence="11">CRISPR-associated endonuclease/helicase Cas3</fullName>
        <ecNumber evidence="11">3.1.-.-</ecNumber>
        <ecNumber evidence="11">3.6.4.-</ecNumber>
    </submittedName>
</protein>
<dbReference type="InterPro" id="IPR014001">
    <property type="entry name" value="Helicase_ATP-bd"/>
</dbReference>
<dbReference type="CDD" id="cd09641">
    <property type="entry name" value="Cas3''_I"/>
    <property type="match status" value="1"/>
</dbReference>
<dbReference type="AlphaFoldDB" id="A0A840S2Z1"/>
<dbReference type="Pfam" id="PF00270">
    <property type="entry name" value="DEAD"/>
    <property type="match status" value="1"/>
</dbReference>
<dbReference type="PROSITE" id="PS51192">
    <property type="entry name" value="HELICASE_ATP_BIND_1"/>
    <property type="match status" value="1"/>
</dbReference>
<evidence type="ECO:0000259" key="10">
    <source>
        <dbReference type="PROSITE" id="PS51643"/>
    </source>
</evidence>
<dbReference type="SUPFAM" id="SSF52540">
    <property type="entry name" value="P-loop containing nucleoside triphosphate hydrolases"/>
    <property type="match status" value="1"/>
</dbReference>
<evidence type="ECO:0000259" key="9">
    <source>
        <dbReference type="PROSITE" id="PS51192"/>
    </source>
</evidence>
<dbReference type="GO" id="GO:0003676">
    <property type="term" value="F:nucleic acid binding"/>
    <property type="evidence" value="ECO:0007669"/>
    <property type="project" value="InterPro"/>
</dbReference>
<evidence type="ECO:0000256" key="5">
    <source>
        <dbReference type="ARBA" id="ARBA00022801"/>
    </source>
</evidence>
<feature type="domain" description="Helicase ATP-binding" evidence="9">
    <location>
        <begin position="272"/>
        <end position="453"/>
    </location>
</feature>
<keyword evidence="3" id="KW-0479">Metal-binding</keyword>
<dbReference type="SMART" id="SM00487">
    <property type="entry name" value="DEXDc"/>
    <property type="match status" value="1"/>
</dbReference>
<keyword evidence="12" id="KW-1185">Reference proteome</keyword>
<keyword evidence="11" id="KW-0255">Endonuclease</keyword>
<dbReference type="EC" id="3.6.4.-" evidence="11"/>
<dbReference type="GO" id="GO:0046872">
    <property type="term" value="F:metal ion binding"/>
    <property type="evidence" value="ECO:0007669"/>
    <property type="project" value="UniProtKB-KW"/>
</dbReference>